<dbReference type="EMBL" id="LJGV01000021">
    <property type="protein sequence ID" value="OEV02145.1"/>
    <property type="molecule type" value="Genomic_DNA"/>
</dbReference>
<accession>A0A1E7KE15</accession>
<evidence type="ECO:0000256" key="1">
    <source>
        <dbReference type="SAM" id="MobiDB-lite"/>
    </source>
</evidence>
<name>A0A1E7KE15_9ACTN</name>
<protein>
    <submittedName>
        <fullName evidence="2">Uncharacterized protein</fullName>
    </submittedName>
</protein>
<feature type="compositionally biased region" description="Low complexity" evidence="1">
    <location>
        <begin position="42"/>
        <end position="52"/>
    </location>
</feature>
<feature type="compositionally biased region" description="Basic and acidic residues" evidence="1">
    <location>
        <begin position="64"/>
        <end position="73"/>
    </location>
</feature>
<dbReference type="Proteomes" id="UP000175829">
    <property type="component" value="Unassembled WGS sequence"/>
</dbReference>
<gene>
    <name evidence="2" type="ORF">AN217_02485</name>
</gene>
<feature type="region of interest" description="Disordered" evidence="1">
    <location>
        <begin position="64"/>
        <end position="89"/>
    </location>
</feature>
<dbReference type="AlphaFoldDB" id="A0A1E7KE15"/>
<sequence length="89" mass="9971">MRGPVEQLPQRGIQIAGQFHVVRVRRTGLRPYDNQATGGQQGQPVSQQMPQPSLHTVTDHRVADGLAHDETRTRRGNLSPRRVRVRSTA</sequence>
<comment type="caution">
    <text evidence="2">The sequence shown here is derived from an EMBL/GenBank/DDBJ whole genome shotgun (WGS) entry which is preliminary data.</text>
</comment>
<organism evidence="2 3">
    <name type="scientific">Streptomyces qinglanensis</name>
    <dbReference type="NCBI Taxonomy" id="943816"/>
    <lineage>
        <taxon>Bacteria</taxon>
        <taxon>Bacillati</taxon>
        <taxon>Actinomycetota</taxon>
        <taxon>Actinomycetes</taxon>
        <taxon>Kitasatosporales</taxon>
        <taxon>Streptomycetaceae</taxon>
        <taxon>Streptomyces</taxon>
    </lineage>
</organism>
<evidence type="ECO:0000313" key="3">
    <source>
        <dbReference type="Proteomes" id="UP000175829"/>
    </source>
</evidence>
<evidence type="ECO:0000313" key="2">
    <source>
        <dbReference type="EMBL" id="OEV02145.1"/>
    </source>
</evidence>
<feature type="region of interest" description="Disordered" evidence="1">
    <location>
        <begin position="29"/>
        <end position="52"/>
    </location>
</feature>
<reference evidence="2 3" key="1">
    <citation type="journal article" date="2016" name="Front. Microbiol.">
        <title>Comparative Genomics Analysis of Streptomyces Species Reveals Their Adaptation to the Marine Environment and Their Diversity at the Genomic Level.</title>
        <authorList>
            <person name="Tian X."/>
            <person name="Zhang Z."/>
            <person name="Yang T."/>
            <person name="Chen M."/>
            <person name="Li J."/>
            <person name="Chen F."/>
            <person name="Yang J."/>
            <person name="Li W."/>
            <person name="Zhang B."/>
            <person name="Zhang Z."/>
            <person name="Wu J."/>
            <person name="Zhang C."/>
            <person name="Long L."/>
            <person name="Xiao J."/>
        </authorList>
    </citation>
    <scope>NUCLEOTIDE SEQUENCE [LARGE SCALE GENOMIC DNA]</scope>
    <source>
        <strain evidence="2 3">SCSIO M10379</strain>
    </source>
</reference>
<proteinExistence type="predicted"/>